<dbReference type="EMBL" id="CM045766">
    <property type="protein sequence ID" value="KAI8003102.1"/>
    <property type="molecule type" value="Genomic_DNA"/>
</dbReference>
<sequence length="263" mass="29279">MLRHPTLPNHHTLATLFKSCSSLISLSFGLQLDTLSLKLSLSSQPFITSSLINFYSKTQLPNDTNKVFKEIPHRDQVCYGSIIVGLAQNSWLFEALACFANMRSCRIKFAMYSVSGALRAAVELVTLEQCRIIYGHAIVTGLDLGTVVGTALVDGYRKCGLVSDAYGLFDELVLEMGIIGWNTMMTSYAQQGEWNLVIELFGSIEARRLVPDEYSFLAILSAFYNADLIGETKQWLSKMKFNHRLEPLLEHYTCLVGAMGRAG</sequence>
<comment type="caution">
    <text evidence="1">The sequence shown here is derived from an EMBL/GenBank/DDBJ whole genome shotgun (WGS) entry which is preliminary data.</text>
</comment>
<protein>
    <submittedName>
        <fullName evidence="1">Pentatricopeptide repeat-containing protein</fullName>
    </submittedName>
</protein>
<dbReference type="Proteomes" id="UP001060215">
    <property type="component" value="Chromosome 9"/>
</dbReference>
<gene>
    <name evidence="1" type="ORF">LOK49_LG08G00485</name>
</gene>
<keyword evidence="2" id="KW-1185">Reference proteome</keyword>
<organism evidence="1 2">
    <name type="scientific">Camellia lanceoleosa</name>
    <dbReference type="NCBI Taxonomy" id="1840588"/>
    <lineage>
        <taxon>Eukaryota</taxon>
        <taxon>Viridiplantae</taxon>
        <taxon>Streptophyta</taxon>
        <taxon>Embryophyta</taxon>
        <taxon>Tracheophyta</taxon>
        <taxon>Spermatophyta</taxon>
        <taxon>Magnoliopsida</taxon>
        <taxon>eudicotyledons</taxon>
        <taxon>Gunneridae</taxon>
        <taxon>Pentapetalae</taxon>
        <taxon>asterids</taxon>
        <taxon>Ericales</taxon>
        <taxon>Theaceae</taxon>
        <taxon>Camellia</taxon>
    </lineage>
</organism>
<proteinExistence type="predicted"/>
<reference evidence="1 2" key="1">
    <citation type="journal article" date="2022" name="Plant J.">
        <title>Chromosome-level genome of Camellia lanceoleosa provides a valuable resource for understanding genome evolution and self-incompatibility.</title>
        <authorList>
            <person name="Gong W."/>
            <person name="Xiao S."/>
            <person name="Wang L."/>
            <person name="Liao Z."/>
            <person name="Chang Y."/>
            <person name="Mo W."/>
            <person name="Hu G."/>
            <person name="Li W."/>
            <person name="Zhao G."/>
            <person name="Zhu H."/>
            <person name="Hu X."/>
            <person name="Ji K."/>
            <person name="Xiang X."/>
            <person name="Song Q."/>
            <person name="Yuan D."/>
            <person name="Jin S."/>
            <person name="Zhang L."/>
        </authorList>
    </citation>
    <scope>NUCLEOTIDE SEQUENCE [LARGE SCALE GENOMIC DNA]</scope>
    <source>
        <strain evidence="1">SQ_2022a</strain>
    </source>
</reference>
<accession>A0ACC0GRK7</accession>
<evidence type="ECO:0000313" key="2">
    <source>
        <dbReference type="Proteomes" id="UP001060215"/>
    </source>
</evidence>
<evidence type="ECO:0000313" key="1">
    <source>
        <dbReference type="EMBL" id="KAI8003102.1"/>
    </source>
</evidence>
<name>A0ACC0GRK7_9ERIC</name>